<dbReference type="Pfam" id="PF06283">
    <property type="entry name" value="ThuA"/>
    <property type="match status" value="1"/>
</dbReference>
<sequence>MKKISFLAVLALMGLMIMGCGNKRKGEPKILVFSKTMGFKHSSIPAGMAAIQKLGEENGFAVDTTKNADLFTDENLEQYSTIVFLSTTGNILDHKQEAAFERYIQAGGGFVGVHAAADTEYDWGWYNKLVGAYFQSHPSGTPEADFIIKDRNFIATKHFTDSIWHRTDELYNYKKINPDINILMTLDESTYEGGTNGDFHPIAWYHEFDGGRAFYTGAGHTEESYSEEKFLQHLLGGIQYAIGDNLQLDYNRATTQIPPDIDRFSKVPLTVGEFFEPTEMAILPNHDVLIGQRRGEILLYSDASKELKEVAKLDVYHKTLNTPGVNAEEGLMGLQKDPNYAENNWIYVFYAPTGNESVNRLSRFKYKDGVFDLASEQKILDVGSQREICCHTGGSIAFDGNGLLYLSTGDNSTPFNEKDVKYVNSGYAPLNDISGHQQYDARRSSGNTNDLRGKILRIKVNEDGSYDIPEGNLFPVGMEKTRPEIYTMGHRNPYRISVDKKNGYLYWGDVGPDARADSLETRGHRGYDEMNQARKAGNFGWPLFIADNKPYVDYDYETGESGITFDPEKPINDSKNNTGLRELPPAQPAYVFYPYVDTNDFPQVGTGGRNAMAGPTYYSDMYPNGGGLPKYYDGKVIIYDWMRGWMKAVTLFEDGTFNKMEPFASDIEVNNLIDVEMGPDGRMYLLEYGSGWFRQNEDSGLSYIEYNGGNRPPLIDNLIVDHTSGKLPLSINAKVEARDRENNSVTYIWDLGNGEQMEKQEPQISHTYSEAGEYKVSVEVKDDKGESAKSEVVSVVAGNSRPEVAIDLKGGNSSFFLQGVPVSYEVSVNDADGDPIDESNIFVSVDYMESLDEVNMSLGHQQVSAAVTGKALTQGMDCKTCHKEAEASIGPNYTDVAKKYLKDPNAMSYLQNKIITGGGGVWGEVVMPAHPNVTKSEARQITEYIMSLAANEAEEQSLPISGMLNPKPTKGANVMVLTASYTDNGADGTIPLTGVKSVALQGSTVPFSDKIKSDGFTPIAFNGMDMLILPEGEGWFVLKDIDLKGVRSANLMAGWQEPPKTGLDFELRLNTPEGKLLGKGSMPAPVAGQPGGMVPIALNSTVDVKAEEIYFIYKPNGKDRGVAPVALMNVTFGSGTP</sequence>
<evidence type="ECO:0000256" key="4">
    <source>
        <dbReference type="ARBA" id="ARBA00022982"/>
    </source>
</evidence>
<dbReference type="InterPro" id="IPR022409">
    <property type="entry name" value="PKD/Chitinase_dom"/>
</dbReference>
<dbReference type="PROSITE" id="PS51007">
    <property type="entry name" value="CYTC"/>
    <property type="match status" value="1"/>
</dbReference>
<dbReference type="SUPFAM" id="SSF50952">
    <property type="entry name" value="Soluble quinoprotein glucose dehydrogenase"/>
    <property type="match status" value="1"/>
</dbReference>
<dbReference type="GO" id="GO:0005506">
    <property type="term" value="F:iron ion binding"/>
    <property type="evidence" value="ECO:0007669"/>
    <property type="project" value="InterPro"/>
</dbReference>
<keyword evidence="2 6" id="KW-0349">Heme</keyword>
<dbReference type="SUPFAM" id="SSF49299">
    <property type="entry name" value="PKD domain"/>
    <property type="match status" value="1"/>
</dbReference>
<dbReference type="Gene3D" id="2.120.10.30">
    <property type="entry name" value="TolB, C-terminal domain"/>
    <property type="match status" value="1"/>
</dbReference>
<evidence type="ECO:0000256" key="6">
    <source>
        <dbReference type="PIRSR" id="PIRSR602324-1"/>
    </source>
</evidence>
<proteinExistence type="predicted"/>
<reference evidence="9 10" key="1">
    <citation type="submission" date="2018-10" db="EMBL/GenBank/DDBJ databases">
        <title>Ulvibacterium marinum gen. nov., sp. nov., a novel marine bacterium of the family Flavobacteriaceae, isolated from a culture of the green alga Ulva prolifera.</title>
        <authorList>
            <person name="Zhang Z."/>
        </authorList>
    </citation>
    <scope>NUCLEOTIDE SEQUENCE [LARGE SCALE GENOMIC DNA]</scope>
    <source>
        <strain evidence="9 10">CCMM003</strain>
    </source>
</reference>
<dbReference type="InterPro" id="IPR011041">
    <property type="entry name" value="Quinoprot_gluc/sorb_DH_b-prop"/>
</dbReference>
<comment type="caution">
    <text evidence="9">The sequence shown here is derived from an EMBL/GenBank/DDBJ whole genome shotgun (WGS) entry which is preliminary data.</text>
</comment>
<evidence type="ECO:0000256" key="5">
    <source>
        <dbReference type="ARBA" id="ARBA00023004"/>
    </source>
</evidence>
<dbReference type="InterPro" id="IPR029010">
    <property type="entry name" value="ThuA-like"/>
</dbReference>
<name>A0A3B0CCV5_9FLAO</name>
<dbReference type="Pfam" id="PF00034">
    <property type="entry name" value="Cytochrom_C"/>
    <property type="match status" value="1"/>
</dbReference>
<evidence type="ECO:0000259" key="8">
    <source>
        <dbReference type="PROSITE" id="PS51007"/>
    </source>
</evidence>
<dbReference type="Gene3D" id="1.10.760.10">
    <property type="entry name" value="Cytochrome c-like domain"/>
    <property type="match status" value="1"/>
</dbReference>
<dbReference type="SMART" id="SM00089">
    <property type="entry name" value="PKD"/>
    <property type="match status" value="1"/>
</dbReference>
<dbReference type="InterPro" id="IPR002324">
    <property type="entry name" value="Cyt_c_ID"/>
</dbReference>
<keyword evidence="5 6" id="KW-0408">Iron</keyword>
<evidence type="ECO:0000313" key="9">
    <source>
        <dbReference type="EMBL" id="RKN81647.1"/>
    </source>
</evidence>
<dbReference type="InterPro" id="IPR013783">
    <property type="entry name" value="Ig-like_fold"/>
</dbReference>
<dbReference type="Pfam" id="PF00801">
    <property type="entry name" value="PKD"/>
    <property type="match status" value="1"/>
</dbReference>
<dbReference type="PROSITE" id="PS51257">
    <property type="entry name" value="PROKAR_LIPOPROTEIN"/>
    <property type="match status" value="1"/>
</dbReference>
<feature type="binding site" description="covalent" evidence="6">
    <location>
        <position position="927"/>
    </location>
    <ligand>
        <name>heme c</name>
        <dbReference type="ChEBI" id="CHEBI:61717"/>
    </ligand>
</feature>
<gene>
    <name evidence="9" type="ORF">D7Z94_12135</name>
</gene>
<dbReference type="InterPro" id="IPR012938">
    <property type="entry name" value="Glc/Sorbosone_DH"/>
</dbReference>
<dbReference type="Gene3D" id="3.40.50.880">
    <property type="match status" value="1"/>
</dbReference>
<dbReference type="PRINTS" id="PR00606">
    <property type="entry name" value="CYTCHROMECID"/>
</dbReference>
<comment type="PTM">
    <text evidence="6">Binds 1 heme c group covalently per subunit.</text>
</comment>
<protein>
    <submittedName>
        <fullName evidence="9">PKD domain-containing protein</fullName>
    </submittedName>
</protein>
<dbReference type="EMBL" id="RBCJ01000002">
    <property type="protein sequence ID" value="RKN81647.1"/>
    <property type="molecule type" value="Genomic_DNA"/>
</dbReference>
<dbReference type="SUPFAM" id="SSF52317">
    <property type="entry name" value="Class I glutamine amidotransferase-like"/>
    <property type="match status" value="1"/>
</dbReference>
<dbReference type="OrthoDB" id="9816308at2"/>
<evidence type="ECO:0000256" key="1">
    <source>
        <dbReference type="ARBA" id="ARBA00022448"/>
    </source>
</evidence>
<dbReference type="InterPro" id="IPR009056">
    <property type="entry name" value="Cyt_c-like_dom"/>
</dbReference>
<dbReference type="GO" id="GO:0020037">
    <property type="term" value="F:heme binding"/>
    <property type="evidence" value="ECO:0007669"/>
    <property type="project" value="InterPro"/>
</dbReference>
<dbReference type="InterPro" id="IPR000601">
    <property type="entry name" value="PKD_dom"/>
</dbReference>
<keyword evidence="3 6" id="KW-0479">Metal-binding</keyword>
<feature type="domain" description="Cytochrome c" evidence="8">
    <location>
        <begin position="864"/>
        <end position="949"/>
    </location>
</feature>
<dbReference type="RefSeq" id="WP_120711800.1">
    <property type="nucleotide sequence ID" value="NZ_RBCJ01000002.1"/>
</dbReference>
<feature type="domain" description="PKD" evidence="7">
    <location>
        <begin position="743"/>
        <end position="801"/>
    </location>
</feature>
<evidence type="ECO:0000259" key="7">
    <source>
        <dbReference type="PROSITE" id="PS50093"/>
    </source>
</evidence>
<dbReference type="Proteomes" id="UP000276603">
    <property type="component" value="Unassembled WGS sequence"/>
</dbReference>
<dbReference type="InterPro" id="IPR029062">
    <property type="entry name" value="Class_I_gatase-like"/>
</dbReference>
<dbReference type="Pfam" id="PF07995">
    <property type="entry name" value="GSDH"/>
    <property type="match status" value="1"/>
</dbReference>
<dbReference type="Gene3D" id="2.60.40.10">
    <property type="entry name" value="Immunoglobulins"/>
    <property type="match status" value="1"/>
</dbReference>
<dbReference type="AlphaFoldDB" id="A0A3B0CCV5"/>
<accession>A0A3B0CCV5</accession>
<dbReference type="InterPro" id="IPR011042">
    <property type="entry name" value="6-blade_b-propeller_TolB-like"/>
</dbReference>
<feature type="binding site" description="covalent" evidence="6">
    <location>
        <position position="878"/>
    </location>
    <ligand>
        <name>heme c</name>
        <dbReference type="ChEBI" id="CHEBI:61717"/>
    </ligand>
</feature>
<dbReference type="PROSITE" id="PS50093">
    <property type="entry name" value="PKD"/>
    <property type="match status" value="1"/>
</dbReference>
<dbReference type="InterPro" id="IPR036909">
    <property type="entry name" value="Cyt_c-like_dom_sf"/>
</dbReference>
<dbReference type="GO" id="GO:0009055">
    <property type="term" value="F:electron transfer activity"/>
    <property type="evidence" value="ECO:0007669"/>
    <property type="project" value="InterPro"/>
</dbReference>
<dbReference type="CDD" id="cd00146">
    <property type="entry name" value="PKD"/>
    <property type="match status" value="1"/>
</dbReference>
<dbReference type="PANTHER" id="PTHR40469">
    <property type="entry name" value="SECRETED GLYCOSYL HYDROLASE"/>
    <property type="match status" value="1"/>
</dbReference>
<keyword evidence="4" id="KW-0249">Electron transport</keyword>
<keyword evidence="10" id="KW-1185">Reference proteome</keyword>
<evidence type="ECO:0000256" key="2">
    <source>
        <dbReference type="ARBA" id="ARBA00022617"/>
    </source>
</evidence>
<feature type="binding site" description="covalent" evidence="6">
    <location>
        <position position="882"/>
    </location>
    <ligand>
        <name>heme c</name>
        <dbReference type="ChEBI" id="CHEBI:61717"/>
    </ligand>
</feature>
<evidence type="ECO:0000313" key="10">
    <source>
        <dbReference type="Proteomes" id="UP000276603"/>
    </source>
</evidence>
<dbReference type="PANTHER" id="PTHR40469:SF2">
    <property type="entry name" value="GALACTOSE-BINDING DOMAIN-LIKE SUPERFAMILY PROTEIN"/>
    <property type="match status" value="1"/>
</dbReference>
<dbReference type="InterPro" id="IPR035986">
    <property type="entry name" value="PKD_dom_sf"/>
</dbReference>
<organism evidence="9 10">
    <name type="scientific">Ulvibacterium marinum</name>
    <dbReference type="NCBI Taxonomy" id="2419782"/>
    <lineage>
        <taxon>Bacteria</taxon>
        <taxon>Pseudomonadati</taxon>
        <taxon>Bacteroidota</taxon>
        <taxon>Flavobacteriia</taxon>
        <taxon>Flavobacteriales</taxon>
        <taxon>Flavobacteriaceae</taxon>
        <taxon>Ulvibacterium</taxon>
    </lineage>
</organism>
<evidence type="ECO:0000256" key="3">
    <source>
        <dbReference type="ARBA" id="ARBA00022723"/>
    </source>
</evidence>
<keyword evidence="1" id="KW-0813">Transport</keyword>
<dbReference type="SUPFAM" id="SSF46626">
    <property type="entry name" value="Cytochrome c"/>
    <property type="match status" value="1"/>
</dbReference>